<sequence length="126" mass="14128">MGLLDGLLGNASEIETDEVQQELQPILADEENVVFAVKEIRDMYVFTNLRLLLIDKQGVTGRKVEYHSIPYRAITHFKLETAGHFDLDAELKIWISGADSPIERELKSGDTTLGIQKALANFALKK</sequence>
<gene>
    <name evidence="2" type="ORF">DS2_14009</name>
</gene>
<protein>
    <recommendedName>
        <fullName evidence="1">Bacterial Pleckstrin homology domain-containing protein</fullName>
    </recommendedName>
</protein>
<dbReference type="OrthoDB" id="3199551at2"/>
<comment type="caution">
    <text evidence="2">The sequence shown here is derived from an EMBL/GenBank/DDBJ whole genome shotgun (WGS) entry which is preliminary data.</text>
</comment>
<dbReference type="PANTHER" id="PTHR35796:SF3">
    <property type="entry name" value="BHLH DOMAIN-CONTAINING PROTEIN"/>
    <property type="match status" value="1"/>
</dbReference>
<keyword evidence="3" id="KW-1185">Reference proteome</keyword>
<proteinExistence type="predicted"/>
<feature type="domain" description="Bacterial Pleckstrin homology" evidence="1">
    <location>
        <begin position="2"/>
        <end position="122"/>
    </location>
</feature>
<dbReference type="Gene3D" id="2.30.29.50">
    <property type="entry name" value="Bacterial Pleckstrin homology domain"/>
    <property type="match status" value="1"/>
</dbReference>
<reference evidence="2 3" key="1">
    <citation type="journal article" date="2014" name="Genome Announc.">
        <title>Draft Genome Sequence of the Agar-Degrading Bacterium Catenovulum sp. Strain DS-2, Isolated from Intestines of Haliotis diversicolor.</title>
        <authorList>
            <person name="Shan D."/>
            <person name="Li X."/>
            <person name="Gu Z."/>
            <person name="Wei G."/>
            <person name="Gao Z."/>
            <person name="Shao Z."/>
        </authorList>
    </citation>
    <scope>NUCLEOTIDE SEQUENCE [LARGE SCALE GENOMIC DNA]</scope>
    <source>
        <strain evidence="2 3">DS-2</strain>
    </source>
</reference>
<name>W7Q8I5_9ALTE</name>
<dbReference type="PATRIC" id="fig|1328313.3.peg.2858"/>
<dbReference type="AlphaFoldDB" id="W7Q8I5"/>
<organism evidence="2 3">
    <name type="scientific">Catenovulum agarivorans DS-2</name>
    <dbReference type="NCBI Taxonomy" id="1328313"/>
    <lineage>
        <taxon>Bacteria</taxon>
        <taxon>Pseudomonadati</taxon>
        <taxon>Pseudomonadota</taxon>
        <taxon>Gammaproteobacteria</taxon>
        <taxon>Alteromonadales</taxon>
        <taxon>Alteromonadaceae</taxon>
        <taxon>Catenovulum</taxon>
    </lineage>
</organism>
<evidence type="ECO:0000259" key="1">
    <source>
        <dbReference type="Pfam" id="PF08000"/>
    </source>
</evidence>
<dbReference type="eggNOG" id="ENOG503172B">
    <property type="taxonomic scope" value="Bacteria"/>
</dbReference>
<dbReference type="InterPro" id="IPR012544">
    <property type="entry name" value="PHb"/>
</dbReference>
<dbReference type="Proteomes" id="UP000019276">
    <property type="component" value="Unassembled WGS sequence"/>
</dbReference>
<dbReference type="InterPro" id="IPR037063">
    <property type="entry name" value="PHb_sf"/>
</dbReference>
<dbReference type="PANTHER" id="PTHR35796">
    <property type="entry name" value="HYPOTHETICAL CYTOSOLIC PROTEIN"/>
    <property type="match status" value="1"/>
</dbReference>
<dbReference type="RefSeq" id="WP_035015456.1">
    <property type="nucleotide sequence ID" value="NZ_ARZY01000029.1"/>
</dbReference>
<dbReference type="EMBL" id="ARZY01000029">
    <property type="protein sequence ID" value="EWH09094.1"/>
    <property type="molecule type" value="Genomic_DNA"/>
</dbReference>
<dbReference type="Pfam" id="PF08000">
    <property type="entry name" value="bPH_1"/>
    <property type="match status" value="1"/>
</dbReference>
<dbReference type="CDD" id="cd13225">
    <property type="entry name" value="PH-like_bacteria"/>
    <property type="match status" value="1"/>
</dbReference>
<dbReference type="SUPFAM" id="SSF50729">
    <property type="entry name" value="PH domain-like"/>
    <property type="match status" value="1"/>
</dbReference>
<evidence type="ECO:0000313" key="2">
    <source>
        <dbReference type="EMBL" id="EWH09094.1"/>
    </source>
</evidence>
<accession>W7Q8I5</accession>
<evidence type="ECO:0000313" key="3">
    <source>
        <dbReference type="Proteomes" id="UP000019276"/>
    </source>
</evidence>
<dbReference type="STRING" id="1328313.DS2_14009"/>